<keyword evidence="6" id="KW-1185">Reference proteome</keyword>
<dbReference type="Pfam" id="PF14543">
    <property type="entry name" value="TAXi_N"/>
    <property type="match status" value="1"/>
</dbReference>
<keyword evidence="2" id="KW-0645">Protease</keyword>
<feature type="non-terminal residue" evidence="5">
    <location>
        <position position="173"/>
    </location>
</feature>
<sequence>MAYKAMVVEMLLLCSLNNEISNAEDGLVKFLRANMKRLHRQHYLRDTLHQSITSSVIKGRIEAPVNVGSGEFVVIISIGSPPTKVVGIVDTGNDLIWTQLQPCTNYFTHPDPIFDPSKSTTYDKVPCTTDETSLCSSLLHPNCTPYYQYLYRLSVGSSTSEVLSSDIVKMSNT</sequence>
<dbReference type="Proteomes" id="UP000824469">
    <property type="component" value="Unassembled WGS sequence"/>
</dbReference>
<comment type="caution">
    <text evidence="5">The sequence shown here is derived from an EMBL/GenBank/DDBJ whole genome shotgun (WGS) entry which is preliminary data.</text>
</comment>
<name>A0AA38GS66_TAXCH</name>
<keyword evidence="3" id="KW-0378">Hydrolase</keyword>
<reference evidence="5 6" key="1">
    <citation type="journal article" date="2021" name="Nat. Plants">
        <title>The Taxus genome provides insights into paclitaxel biosynthesis.</title>
        <authorList>
            <person name="Xiong X."/>
            <person name="Gou J."/>
            <person name="Liao Q."/>
            <person name="Li Y."/>
            <person name="Zhou Q."/>
            <person name="Bi G."/>
            <person name="Li C."/>
            <person name="Du R."/>
            <person name="Wang X."/>
            <person name="Sun T."/>
            <person name="Guo L."/>
            <person name="Liang H."/>
            <person name="Lu P."/>
            <person name="Wu Y."/>
            <person name="Zhang Z."/>
            <person name="Ro D.K."/>
            <person name="Shang Y."/>
            <person name="Huang S."/>
            <person name="Yan J."/>
        </authorList>
    </citation>
    <scope>NUCLEOTIDE SEQUENCE [LARGE SCALE GENOMIC DNA]</scope>
    <source>
        <strain evidence="5">Ta-2019</strain>
    </source>
</reference>
<proteinExistence type="inferred from homology"/>
<evidence type="ECO:0000313" key="6">
    <source>
        <dbReference type="Proteomes" id="UP000824469"/>
    </source>
</evidence>
<dbReference type="SUPFAM" id="SSF50630">
    <property type="entry name" value="Acid proteases"/>
    <property type="match status" value="1"/>
</dbReference>
<dbReference type="PANTHER" id="PTHR47967">
    <property type="entry name" value="OS07G0603500 PROTEIN-RELATED"/>
    <property type="match status" value="1"/>
</dbReference>
<organism evidence="5 6">
    <name type="scientific">Taxus chinensis</name>
    <name type="common">Chinese yew</name>
    <name type="synonym">Taxus wallichiana var. chinensis</name>
    <dbReference type="NCBI Taxonomy" id="29808"/>
    <lineage>
        <taxon>Eukaryota</taxon>
        <taxon>Viridiplantae</taxon>
        <taxon>Streptophyta</taxon>
        <taxon>Embryophyta</taxon>
        <taxon>Tracheophyta</taxon>
        <taxon>Spermatophyta</taxon>
        <taxon>Pinopsida</taxon>
        <taxon>Pinidae</taxon>
        <taxon>Conifers II</taxon>
        <taxon>Cupressales</taxon>
        <taxon>Taxaceae</taxon>
        <taxon>Taxus</taxon>
    </lineage>
</organism>
<dbReference type="InterPro" id="IPR033121">
    <property type="entry name" value="PEPTIDASE_A1"/>
</dbReference>
<feature type="domain" description="Peptidase A1" evidence="4">
    <location>
        <begin position="72"/>
        <end position="173"/>
    </location>
</feature>
<dbReference type="GO" id="GO:0008233">
    <property type="term" value="F:peptidase activity"/>
    <property type="evidence" value="ECO:0007669"/>
    <property type="project" value="UniProtKB-KW"/>
</dbReference>
<dbReference type="InterPro" id="IPR021109">
    <property type="entry name" value="Peptidase_aspartic_dom_sf"/>
</dbReference>
<dbReference type="AlphaFoldDB" id="A0AA38GS66"/>
<protein>
    <recommendedName>
        <fullName evidence="4">Peptidase A1 domain-containing protein</fullName>
    </recommendedName>
</protein>
<comment type="similarity">
    <text evidence="1">Belongs to the peptidase A1 family.</text>
</comment>
<dbReference type="EMBL" id="JAHRHJ020000001">
    <property type="protein sequence ID" value="KAH9328021.1"/>
    <property type="molecule type" value="Genomic_DNA"/>
</dbReference>
<dbReference type="InterPro" id="IPR051708">
    <property type="entry name" value="Plant_Aspart_Prot_A1"/>
</dbReference>
<evidence type="ECO:0000256" key="2">
    <source>
        <dbReference type="ARBA" id="ARBA00022670"/>
    </source>
</evidence>
<evidence type="ECO:0000256" key="1">
    <source>
        <dbReference type="ARBA" id="ARBA00007447"/>
    </source>
</evidence>
<dbReference type="InterPro" id="IPR032861">
    <property type="entry name" value="TAXi_N"/>
</dbReference>
<evidence type="ECO:0000313" key="5">
    <source>
        <dbReference type="EMBL" id="KAH9328021.1"/>
    </source>
</evidence>
<accession>A0AA38GS66</accession>
<dbReference type="GO" id="GO:0006508">
    <property type="term" value="P:proteolysis"/>
    <property type="evidence" value="ECO:0007669"/>
    <property type="project" value="UniProtKB-KW"/>
</dbReference>
<dbReference type="Gene3D" id="2.40.70.10">
    <property type="entry name" value="Acid Proteases"/>
    <property type="match status" value="1"/>
</dbReference>
<evidence type="ECO:0000259" key="4">
    <source>
        <dbReference type="PROSITE" id="PS51767"/>
    </source>
</evidence>
<gene>
    <name evidence="5" type="ORF">KI387_000129</name>
</gene>
<evidence type="ECO:0000256" key="3">
    <source>
        <dbReference type="ARBA" id="ARBA00022801"/>
    </source>
</evidence>
<dbReference type="PROSITE" id="PS51767">
    <property type="entry name" value="PEPTIDASE_A1"/>
    <property type="match status" value="1"/>
</dbReference>